<gene>
    <name evidence="1" type="ORF">MM415A03373_0018</name>
    <name evidence="2" type="ORF">MM415B03595_0010</name>
</gene>
<protein>
    <submittedName>
        <fullName evidence="2">Uncharacterized protein</fullName>
    </submittedName>
</protein>
<dbReference type="EMBL" id="MT141847">
    <property type="protein sequence ID" value="QJA71121.1"/>
    <property type="molecule type" value="Genomic_DNA"/>
</dbReference>
<accession>A0A6M3LC34</accession>
<name>A0A6M3LC34_9ZZZZ</name>
<evidence type="ECO:0000313" key="1">
    <source>
        <dbReference type="EMBL" id="QJA71121.1"/>
    </source>
</evidence>
<dbReference type="AlphaFoldDB" id="A0A6M3LC34"/>
<proteinExistence type="predicted"/>
<reference evidence="2" key="1">
    <citation type="submission" date="2020-03" db="EMBL/GenBank/DDBJ databases">
        <title>The deep terrestrial virosphere.</title>
        <authorList>
            <person name="Holmfeldt K."/>
            <person name="Nilsson E."/>
            <person name="Simone D."/>
            <person name="Lopez-Fernandez M."/>
            <person name="Wu X."/>
            <person name="de Brujin I."/>
            <person name="Lundin D."/>
            <person name="Andersson A."/>
            <person name="Bertilsson S."/>
            <person name="Dopson M."/>
        </authorList>
    </citation>
    <scope>NUCLEOTIDE SEQUENCE</scope>
    <source>
        <strain evidence="1">MM415A03373</strain>
        <strain evidence="2">MM415B03595</strain>
    </source>
</reference>
<evidence type="ECO:0000313" key="2">
    <source>
        <dbReference type="EMBL" id="QJA90715.1"/>
    </source>
</evidence>
<sequence length="117" mass="13492">MSYNVYMHADGSDEALPVDLFEDGGTYQIGGTDKAEFNITYNYGWFFYRFLDKDDGIRWLYRKTGAETVERLNQAVSELGINRYRDYWAPTPGNAGAALSRLLMWARQYPDGIFYGD</sequence>
<dbReference type="EMBL" id="MT142932">
    <property type="protein sequence ID" value="QJA90715.1"/>
    <property type="molecule type" value="Genomic_DNA"/>
</dbReference>
<organism evidence="2">
    <name type="scientific">viral metagenome</name>
    <dbReference type="NCBI Taxonomy" id="1070528"/>
    <lineage>
        <taxon>unclassified sequences</taxon>
        <taxon>metagenomes</taxon>
        <taxon>organismal metagenomes</taxon>
    </lineage>
</organism>